<dbReference type="Pfam" id="PF24033">
    <property type="entry name" value="DUF7342"/>
    <property type="match status" value="1"/>
</dbReference>
<dbReference type="InterPro" id="IPR055766">
    <property type="entry name" value="DUF7342"/>
</dbReference>
<dbReference type="AlphaFoldDB" id="A0A6B0VJ11"/>
<comment type="caution">
    <text evidence="2">The sequence shown here is derived from an EMBL/GenBank/DDBJ whole genome shotgun (WGS) entry which is preliminary data.</text>
</comment>
<reference evidence="2 3" key="1">
    <citation type="submission" date="2020-01" db="EMBL/GenBank/DDBJ databases">
        <title>Natronorubrum sp. JWXQ-INN 674 isolated from Inner Mongolia Autonomous Region of China.</title>
        <authorList>
            <person name="Xue Q."/>
        </authorList>
    </citation>
    <scope>NUCLEOTIDE SEQUENCE [LARGE SCALE GENOMIC DNA]</scope>
    <source>
        <strain evidence="2 3">JWXQ-INN-674</strain>
    </source>
</reference>
<feature type="region of interest" description="Disordered" evidence="1">
    <location>
        <begin position="1"/>
        <end position="26"/>
    </location>
</feature>
<organism evidence="2 3">
    <name type="scientific">Natronorubrum halalkaliphilum</name>
    <dbReference type="NCBI Taxonomy" id="2691917"/>
    <lineage>
        <taxon>Archaea</taxon>
        <taxon>Methanobacteriati</taxon>
        <taxon>Methanobacteriota</taxon>
        <taxon>Stenosarchaea group</taxon>
        <taxon>Halobacteria</taxon>
        <taxon>Halobacteriales</taxon>
        <taxon>Natrialbaceae</taxon>
        <taxon>Natronorubrum</taxon>
    </lineage>
</organism>
<dbReference type="EMBL" id="WUYX01000026">
    <property type="protein sequence ID" value="MXV61841.1"/>
    <property type="molecule type" value="Genomic_DNA"/>
</dbReference>
<feature type="compositionally biased region" description="Basic and acidic residues" evidence="1">
    <location>
        <begin position="1"/>
        <end position="12"/>
    </location>
</feature>
<protein>
    <recommendedName>
        <fullName evidence="4">Sugar-specific transcriptional regulator TrmB</fullName>
    </recommendedName>
</protein>
<evidence type="ECO:0000313" key="2">
    <source>
        <dbReference type="EMBL" id="MXV61841.1"/>
    </source>
</evidence>
<name>A0A6B0VJ11_9EURY</name>
<evidence type="ECO:0000313" key="3">
    <source>
        <dbReference type="Proteomes" id="UP000434101"/>
    </source>
</evidence>
<accession>A0A6B0VJ11</accession>
<dbReference type="RefSeq" id="WP_160064075.1">
    <property type="nucleotide sequence ID" value="NZ_WUYX01000026.1"/>
</dbReference>
<dbReference type="Proteomes" id="UP000434101">
    <property type="component" value="Unassembled WGS sequence"/>
</dbReference>
<evidence type="ECO:0008006" key="4">
    <source>
        <dbReference type="Google" id="ProtNLM"/>
    </source>
</evidence>
<evidence type="ECO:0000256" key="1">
    <source>
        <dbReference type="SAM" id="MobiDB-lite"/>
    </source>
</evidence>
<keyword evidence="3" id="KW-1185">Reference proteome</keyword>
<dbReference type="OrthoDB" id="240032at2157"/>
<gene>
    <name evidence="2" type="ORF">GS429_07125</name>
</gene>
<sequence length="189" mass="21901">MREPREELKATADEQPPDFDALTPPDELVRGERTRDDFLDAALQLSEAATVDEVADIADHGPDAAREYLEWFERMGIVEQIGRNPVTYRRNREYLVWRRAERIRNRYEPDEIAEMLATEAGRADEFETAFGVADPDHVRVHSYASETDQSIEDVWEQLAEWHTTRRRIELLERALSTDDSLSGHHRPVA</sequence>
<proteinExistence type="predicted"/>